<protein>
    <recommendedName>
        <fullName evidence="9">CDC20/Fizzy WD40 domain-containing protein</fullName>
    </recommendedName>
</protein>
<comment type="similarity">
    <text evidence="1">Belongs to the WD repeat CDC20/Fizzy family.</text>
</comment>
<dbReference type="SMART" id="SM00320">
    <property type="entry name" value="WD40"/>
    <property type="match status" value="7"/>
</dbReference>
<dbReference type="PROSITE" id="PS50082">
    <property type="entry name" value="WD_REPEATS_2"/>
    <property type="match status" value="2"/>
</dbReference>
<evidence type="ECO:0000256" key="8">
    <source>
        <dbReference type="SAM" id="MobiDB-lite"/>
    </source>
</evidence>
<organism evidence="10 11">
    <name type="scientific">Rhodotorula paludigena</name>
    <dbReference type="NCBI Taxonomy" id="86838"/>
    <lineage>
        <taxon>Eukaryota</taxon>
        <taxon>Fungi</taxon>
        <taxon>Dikarya</taxon>
        <taxon>Basidiomycota</taxon>
        <taxon>Pucciniomycotina</taxon>
        <taxon>Microbotryomycetes</taxon>
        <taxon>Sporidiobolales</taxon>
        <taxon>Sporidiobolaceae</taxon>
        <taxon>Rhodotorula</taxon>
    </lineage>
</organism>
<feature type="region of interest" description="Disordered" evidence="8">
    <location>
        <begin position="1"/>
        <end position="185"/>
    </location>
</feature>
<dbReference type="PANTHER" id="PTHR19918">
    <property type="entry name" value="CELL DIVISION CYCLE 20 CDC20 FIZZY -RELATED"/>
    <property type="match status" value="1"/>
</dbReference>
<evidence type="ECO:0000256" key="2">
    <source>
        <dbReference type="ARBA" id="ARBA00022574"/>
    </source>
</evidence>
<name>A0AAV5GDT7_9BASI</name>
<dbReference type="Gene3D" id="2.130.10.10">
    <property type="entry name" value="YVTN repeat-like/Quinoprotein amine dehydrogenase"/>
    <property type="match status" value="1"/>
</dbReference>
<evidence type="ECO:0000256" key="4">
    <source>
        <dbReference type="ARBA" id="ARBA00022737"/>
    </source>
</evidence>
<feature type="repeat" description="WD" evidence="7">
    <location>
        <begin position="391"/>
        <end position="432"/>
    </location>
</feature>
<feature type="repeat" description="WD" evidence="7">
    <location>
        <begin position="530"/>
        <end position="563"/>
    </location>
</feature>
<dbReference type="GO" id="GO:0031145">
    <property type="term" value="P:anaphase-promoting complex-dependent catabolic process"/>
    <property type="evidence" value="ECO:0007669"/>
    <property type="project" value="TreeGrafter"/>
</dbReference>
<evidence type="ECO:0000256" key="1">
    <source>
        <dbReference type="ARBA" id="ARBA00006445"/>
    </source>
</evidence>
<dbReference type="GO" id="GO:1990757">
    <property type="term" value="F:ubiquitin ligase activator activity"/>
    <property type="evidence" value="ECO:0007669"/>
    <property type="project" value="TreeGrafter"/>
</dbReference>
<dbReference type="GO" id="GO:0051301">
    <property type="term" value="P:cell division"/>
    <property type="evidence" value="ECO:0007669"/>
    <property type="project" value="UniProtKB-KW"/>
</dbReference>
<evidence type="ECO:0000259" key="9">
    <source>
        <dbReference type="Pfam" id="PF24807"/>
    </source>
</evidence>
<dbReference type="InterPro" id="IPR056150">
    <property type="entry name" value="WD40_CDC20-Fz"/>
</dbReference>
<keyword evidence="2 7" id="KW-0853">WD repeat</keyword>
<dbReference type="Pfam" id="PF24807">
    <property type="entry name" value="WD40_CDC20-Fz"/>
    <property type="match status" value="1"/>
</dbReference>
<evidence type="ECO:0000256" key="3">
    <source>
        <dbReference type="ARBA" id="ARBA00022618"/>
    </source>
</evidence>
<dbReference type="Proteomes" id="UP001342314">
    <property type="component" value="Unassembled WGS sequence"/>
</dbReference>
<dbReference type="GO" id="GO:0010997">
    <property type="term" value="F:anaphase-promoting complex binding"/>
    <property type="evidence" value="ECO:0007669"/>
    <property type="project" value="InterPro"/>
</dbReference>
<proteinExistence type="inferred from homology"/>
<evidence type="ECO:0000256" key="5">
    <source>
        <dbReference type="ARBA" id="ARBA00022776"/>
    </source>
</evidence>
<feature type="compositionally biased region" description="Low complexity" evidence="8">
    <location>
        <begin position="228"/>
        <end position="239"/>
    </location>
</feature>
<dbReference type="GO" id="GO:1905786">
    <property type="term" value="P:positive regulation of anaphase-promoting complex-dependent catabolic process"/>
    <property type="evidence" value="ECO:0007669"/>
    <property type="project" value="TreeGrafter"/>
</dbReference>
<dbReference type="EMBL" id="BQKY01000007">
    <property type="protein sequence ID" value="GJN90721.1"/>
    <property type="molecule type" value="Genomic_DNA"/>
</dbReference>
<comment type="caution">
    <text evidence="10">The sequence shown here is derived from an EMBL/GenBank/DDBJ whole genome shotgun (WGS) entry which is preliminary data.</text>
</comment>
<accession>A0AAV5GDT7</accession>
<reference evidence="10 11" key="1">
    <citation type="submission" date="2021-12" db="EMBL/GenBank/DDBJ databases">
        <title>High titer production of polyol ester of fatty acids by Rhodotorula paludigena BS15 towards product separation-free biomass refinery.</title>
        <authorList>
            <person name="Mano J."/>
            <person name="Ono H."/>
            <person name="Tanaka T."/>
            <person name="Naito K."/>
            <person name="Sushida H."/>
            <person name="Ike M."/>
            <person name="Tokuyasu K."/>
            <person name="Kitaoka M."/>
        </authorList>
    </citation>
    <scope>NUCLEOTIDE SEQUENCE [LARGE SCALE GENOMIC DNA]</scope>
    <source>
        <strain evidence="10 11">BS15</strain>
    </source>
</reference>
<dbReference type="InterPro" id="IPR033010">
    <property type="entry name" value="Cdc20/Fizzy"/>
</dbReference>
<evidence type="ECO:0000313" key="10">
    <source>
        <dbReference type="EMBL" id="GJN90721.1"/>
    </source>
</evidence>
<gene>
    <name evidence="10" type="ORF">Rhopal_003735-T1</name>
</gene>
<evidence type="ECO:0000313" key="11">
    <source>
        <dbReference type="Proteomes" id="UP001342314"/>
    </source>
</evidence>
<keyword evidence="4" id="KW-0677">Repeat</keyword>
<keyword evidence="6" id="KW-0131">Cell cycle</keyword>
<evidence type="ECO:0000256" key="7">
    <source>
        <dbReference type="PROSITE-ProRule" id="PRU00221"/>
    </source>
</evidence>
<feature type="compositionally biased region" description="Low complexity" evidence="8">
    <location>
        <begin position="66"/>
        <end position="76"/>
    </location>
</feature>
<feature type="compositionally biased region" description="Polar residues" evidence="8">
    <location>
        <begin position="164"/>
        <end position="176"/>
    </location>
</feature>
<dbReference type="PANTHER" id="PTHR19918:SF8">
    <property type="entry name" value="FI02843P"/>
    <property type="match status" value="1"/>
</dbReference>
<dbReference type="InterPro" id="IPR001680">
    <property type="entry name" value="WD40_rpt"/>
</dbReference>
<dbReference type="InterPro" id="IPR015943">
    <property type="entry name" value="WD40/YVTN_repeat-like_dom_sf"/>
</dbReference>
<dbReference type="InterPro" id="IPR036322">
    <property type="entry name" value="WD40_repeat_dom_sf"/>
</dbReference>
<keyword evidence="3" id="KW-0132">Cell division</keyword>
<dbReference type="SUPFAM" id="SSF50978">
    <property type="entry name" value="WD40 repeat-like"/>
    <property type="match status" value="1"/>
</dbReference>
<feature type="domain" description="CDC20/Fizzy WD40" evidence="9">
    <location>
        <begin position="252"/>
        <end position="561"/>
    </location>
</feature>
<dbReference type="GO" id="GO:0005680">
    <property type="term" value="C:anaphase-promoting complex"/>
    <property type="evidence" value="ECO:0007669"/>
    <property type="project" value="TreeGrafter"/>
</dbReference>
<keyword evidence="5" id="KW-0498">Mitosis</keyword>
<feature type="region of interest" description="Disordered" evidence="8">
    <location>
        <begin position="575"/>
        <end position="603"/>
    </location>
</feature>
<keyword evidence="11" id="KW-1185">Reference proteome</keyword>
<dbReference type="AlphaFoldDB" id="A0AAV5GDT7"/>
<feature type="region of interest" description="Disordered" evidence="8">
    <location>
        <begin position="228"/>
        <end position="247"/>
    </location>
</feature>
<sequence>MSRSPTKGSRGALLDSPSRPLASLNLNGPSLSPARSLGAKAASRAPAKSIFAPSVSTTQTTRKKSSASPSKSTRSRYSGDDDHTGNLTGTFDVPSRRGSPSKASGLAAGGGVGRSGVVSNDWDPSALAGDSKRSPSKKGRHYDRYIPSRQTSGNGDHTGPILLHNSSSSGSDTAPQSAEDAQHTADLSKSLGINSDQRILSFFAEPPPPQTEHSSLLAQYARLPNKGSAASSSSAANAASRRRIPTQPDRVLDAPAMLDDYYLNLIDWSSTNLLAIGLAESVYVWNAATGDVTELCQVGGSNADSSVLTEGDEYVCSLKFTEDGSHLAVGLASGPVQIYDVCAGQLVRTMQGHPSRVPSLSWSGAIVASGCRSGEIWNSDVRIAQHCVAQLKGHRGEVCGLEWRPEIAGGLSGGGQGLLASGGNDNVVNVWDGRMTTAPKMSKTNHTAAALAWCPWNSSLLASGGGSSDRTIHFWNTTQSARLNSLVTTSQVTSLKWNPHAKELLSTHGVPDHHLALWSYPSLTKIADVPHAHRTRILHSCISPDGTTVATASSDEDLKFWKIFDCAAKSKGGMGGTGRMLSGKEVDENDGIGRKGKTGISVR</sequence>
<evidence type="ECO:0000256" key="6">
    <source>
        <dbReference type="ARBA" id="ARBA00023306"/>
    </source>
</evidence>